<evidence type="ECO:0000313" key="2">
    <source>
        <dbReference type="Proteomes" id="UP000886653"/>
    </source>
</evidence>
<sequence length="72" mass="8261">MSEAGKVTKKFTKEHIYTKMCSRTSMYSISFISSLIHINHFLFRTNHSSTLHHAFSSAPRLCVEPAKLYVVL</sequence>
<keyword evidence="2" id="KW-1185">Reference proteome</keyword>
<dbReference type="AlphaFoldDB" id="A0A9P6NHJ4"/>
<name>A0A9P6NHJ4_9BASI</name>
<proteinExistence type="predicted"/>
<comment type="caution">
    <text evidence="1">The sequence shown here is derived from an EMBL/GenBank/DDBJ whole genome shotgun (WGS) entry which is preliminary data.</text>
</comment>
<gene>
    <name evidence="1" type="ORF">CROQUDRAFT_489549</name>
</gene>
<accession>A0A9P6NHJ4</accession>
<reference evidence="1" key="1">
    <citation type="submission" date="2013-11" db="EMBL/GenBank/DDBJ databases">
        <title>Genome sequence of the fusiform rust pathogen reveals effectors for host alternation and coevolution with pine.</title>
        <authorList>
            <consortium name="DOE Joint Genome Institute"/>
            <person name="Smith K."/>
            <person name="Pendleton A."/>
            <person name="Kubisiak T."/>
            <person name="Anderson C."/>
            <person name="Salamov A."/>
            <person name="Aerts A."/>
            <person name="Riley R."/>
            <person name="Clum A."/>
            <person name="Lindquist E."/>
            <person name="Ence D."/>
            <person name="Campbell M."/>
            <person name="Kronenberg Z."/>
            <person name="Feau N."/>
            <person name="Dhillon B."/>
            <person name="Hamelin R."/>
            <person name="Burleigh J."/>
            <person name="Smith J."/>
            <person name="Yandell M."/>
            <person name="Nelson C."/>
            <person name="Grigoriev I."/>
            <person name="Davis J."/>
        </authorList>
    </citation>
    <scope>NUCLEOTIDE SEQUENCE</scope>
    <source>
        <strain evidence="1">G11</strain>
    </source>
</reference>
<evidence type="ECO:0000313" key="1">
    <source>
        <dbReference type="EMBL" id="KAG0147101.1"/>
    </source>
</evidence>
<dbReference type="Proteomes" id="UP000886653">
    <property type="component" value="Unassembled WGS sequence"/>
</dbReference>
<organism evidence="1 2">
    <name type="scientific">Cronartium quercuum f. sp. fusiforme G11</name>
    <dbReference type="NCBI Taxonomy" id="708437"/>
    <lineage>
        <taxon>Eukaryota</taxon>
        <taxon>Fungi</taxon>
        <taxon>Dikarya</taxon>
        <taxon>Basidiomycota</taxon>
        <taxon>Pucciniomycotina</taxon>
        <taxon>Pucciniomycetes</taxon>
        <taxon>Pucciniales</taxon>
        <taxon>Coleosporiaceae</taxon>
        <taxon>Cronartium</taxon>
    </lineage>
</organism>
<protein>
    <submittedName>
        <fullName evidence="1">Uncharacterized protein</fullName>
    </submittedName>
</protein>
<dbReference type="EMBL" id="MU167252">
    <property type="protein sequence ID" value="KAG0147101.1"/>
    <property type="molecule type" value="Genomic_DNA"/>
</dbReference>